<protein>
    <submittedName>
        <fullName evidence="3">RegF</fullName>
        <ecNumber evidence="3">2.5.1.18</ecNumber>
    </submittedName>
</protein>
<dbReference type="PROSITE" id="PS50404">
    <property type="entry name" value="GST_NTER"/>
    <property type="match status" value="1"/>
</dbReference>
<dbReference type="SFLD" id="SFLDG00358">
    <property type="entry name" value="Main_(cytGST)"/>
    <property type="match status" value="1"/>
</dbReference>
<dbReference type="SUPFAM" id="SSF52833">
    <property type="entry name" value="Thioredoxin-like"/>
    <property type="match status" value="1"/>
</dbReference>
<dbReference type="KEGG" id="nani:NCTC12227_01415"/>
<dbReference type="EMBL" id="LR134516">
    <property type="protein sequence ID" value="VEJ21668.1"/>
    <property type="molecule type" value="Genomic_DNA"/>
</dbReference>
<sequence>MKDFTLYTVPQSRGGMALWMLEECGADYDTVLLSFDSLKSADYLAVNPMGKVPALKHRGEVLTESAAIVTYLAEQFPEKNLIPAAGSEERGQYYRWLLFAVHLEYAGMDKRRGLENDGNISRAIGYGDLNTALNTLLQYLDGREYMVGNHFTALDLYYAGLLDWLVNRVGVLPADPVLTNYIKHHAQRPAAVRAAEWNG</sequence>
<dbReference type="InterPro" id="IPR036282">
    <property type="entry name" value="Glutathione-S-Trfase_C_sf"/>
</dbReference>
<dbReference type="Proteomes" id="UP000268229">
    <property type="component" value="Chromosome"/>
</dbReference>
<dbReference type="InterPro" id="IPR036249">
    <property type="entry name" value="Thioredoxin-like_sf"/>
</dbReference>
<dbReference type="InterPro" id="IPR004045">
    <property type="entry name" value="Glutathione_S-Trfase_N"/>
</dbReference>
<dbReference type="GO" id="GO:0004364">
    <property type="term" value="F:glutathione transferase activity"/>
    <property type="evidence" value="ECO:0007669"/>
    <property type="project" value="UniProtKB-EC"/>
</dbReference>
<dbReference type="SUPFAM" id="SSF47616">
    <property type="entry name" value="GST C-terminal domain-like"/>
    <property type="match status" value="1"/>
</dbReference>
<evidence type="ECO:0000259" key="1">
    <source>
        <dbReference type="PROSITE" id="PS50404"/>
    </source>
</evidence>
<feature type="domain" description="GST C-terminal" evidence="2">
    <location>
        <begin position="86"/>
        <end position="199"/>
    </location>
</feature>
<dbReference type="CDD" id="cd03046">
    <property type="entry name" value="GST_N_GTT1_like"/>
    <property type="match status" value="1"/>
</dbReference>
<gene>
    <name evidence="3" type="primary">gstB</name>
    <name evidence="3" type="ORF">NCTC12227_01415</name>
</gene>
<dbReference type="Gene3D" id="1.20.1050.10">
    <property type="match status" value="1"/>
</dbReference>
<dbReference type="PANTHER" id="PTHR44051:SF21">
    <property type="entry name" value="GLUTATHIONE S-TRANSFERASE FAMILY PROTEIN"/>
    <property type="match status" value="1"/>
</dbReference>
<evidence type="ECO:0000259" key="2">
    <source>
        <dbReference type="PROSITE" id="PS50405"/>
    </source>
</evidence>
<dbReference type="Gene3D" id="3.40.30.10">
    <property type="entry name" value="Glutaredoxin"/>
    <property type="match status" value="1"/>
</dbReference>
<organism evidence="3 4">
    <name type="scientific">Neisseria animaloris</name>
    <dbReference type="NCBI Taxonomy" id="326522"/>
    <lineage>
        <taxon>Bacteria</taxon>
        <taxon>Pseudomonadati</taxon>
        <taxon>Pseudomonadota</taxon>
        <taxon>Betaproteobacteria</taxon>
        <taxon>Neisseriales</taxon>
        <taxon>Neisseriaceae</taxon>
        <taxon>Neisseria</taxon>
    </lineage>
</organism>
<feature type="domain" description="GST N-terminal" evidence="1">
    <location>
        <begin position="1"/>
        <end position="80"/>
    </location>
</feature>
<dbReference type="InterPro" id="IPR010987">
    <property type="entry name" value="Glutathione-S-Trfase_C-like"/>
</dbReference>
<dbReference type="EC" id="2.5.1.18" evidence="3"/>
<dbReference type="CDD" id="cd03207">
    <property type="entry name" value="GST_C_8"/>
    <property type="match status" value="1"/>
</dbReference>
<name>A0A448UCQ4_9NEIS</name>
<dbReference type="OrthoDB" id="81087at2"/>
<dbReference type="Pfam" id="PF02798">
    <property type="entry name" value="GST_N"/>
    <property type="match status" value="1"/>
</dbReference>
<dbReference type="PROSITE" id="PS50405">
    <property type="entry name" value="GST_CTER"/>
    <property type="match status" value="1"/>
</dbReference>
<dbReference type="InterPro" id="IPR040079">
    <property type="entry name" value="Glutathione_S-Trfase"/>
</dbReference>
<dbReference type="RefSeq" id="WP_126304847.1">
    <property type="nucleotide sequence ID" value="NZ_LR134516.1"/>
</dbReference>
<evidence type="ECO:0000313" key="3">
    <source>
        <dbReference type="EMBL" id="VEJ21668.1"/>
    </source>
</evidence>
<dbReference type="STRING" id="326522.BWD08_05715"/>
<proteinExistence type="predicted"/>
<dbReference type="SFLD" id="SFLDS00019">
    <property type="entry name" value="Glutathione_Transferase_(cytos"/>
    <property type="match status" value="1"/>
</dbReference>
<accession>A0A448UCQ4</accession>
<keyword evidence="4" id="KW-1185">Reference proteome</keyword>
<dbReference type="AlphaFoldDB" id="A0A448UCQ4"/>
<reference evidence="3 4" key="1">
    <citation type="submission" date="2018-12" db="EMBL/GenBank/DDBJ databases">
        <authorList>
            <consortium name="Pathogen Informatics"/>
        </authorList>
    </citation>
    <scope>NUCLEOTIDE SEQUENCE [LARGE SCALE GENOMIC DNA]</scope>
    <source>
        <strain evidence="3 4">NCTC12227</strain>
    </source>
</reference>
<dbReference type="SFLD" id="SFLDG01150">
    <property type="entry name" value="Main.1:_Beta-like"/>
    <property type="match status" value="1"/>
</dbReference>
<keyword evidence="3" id="KW-0808">Transferase</keyword>
<dbReference type="PANTHER" id="PTHR44051">
    <property type="entry name" value="GLUTATHIONE S-TRANSFERASE-RELATED"/>
    <property type="match status" value="1"/>
</dbReference>
<evidence type="ECO:0000313" key="4">
    <source>
        <dbReference type="Proteomes" id="UP000268229"/>
    </source>
</evidence>